<accession>A0AAV2SQP0</accession>
<dbReference type="Proteomes" id="UP001497623">
    <property type="component" value="Unassembled WGS sequence"/>
</dbReference>
<keyword evidence="2" id="KW-1185">Reference proteome</keyword>
<proteinExistence type="predicted"/>
<gene>
    <name evidence="1" type="ORF">MNOR_LOCUS39567</name>
</gene>
<organism evidence="1 2">
    <name type="scientific">Meganyctiphanes norvegica</name>
    <name type="common">Northern krill</name>
    <name type="synonym">Thysanopoda norvegica</name>
    <dbReference type="NCBI Taxonomy" id="48144"/>
    <lineage>
        <taxon>Eukaryota</taxon>
        <taxon>Metazoa</taxon>
        <taxon>Ecdysozoa</taxon>
        <taxon>Arthropoda</taxon>
        <taxon>Crustacea</taxon>
        <taxon>Multicrustacea</taxon>
        <taxon>Malacostraca</taxon>
        <taxon>Eumalacostraca</taxon>
        <taxon>Eucarida</taxon>
        <taxon>Euphausiacea</taxon>
        <taxon>Euphausiidae</taxon>
        <taxon>Meganyctiphanes</taxon>
    </lineage>
</organism>
<dbReference type="AlphaFoldDB" id="A0AAV2SQP0"/>
<feature type="non-terminal residue" evidence="1">
    <location>
        <position position="1"/>
    </location>
</feature>
<sequence>VIMPKTTSAERVKLFRRRRAEIDPNFKKNESKRISDIKKKQRASMSEHELSLLREKNRLKTKAWRDKQKSKKKEKVAHVTKHEIQTLYNNSFMDIYTRTWINDGLTLQNLPITMRGSDFTAQNWLHE</sequence>
<comment type="caution">
    <text evidence="1">The sequence shown here is derived from an EMBL/GenBank/DDBJ whole genome shotgun (WGS) entry which is preliminary data.</text>
</comment>
<evidence type="ECO:0000313" key="2">
    <source>
        <dbReference type="Proteomes" id="UP001497623"/>
    </source>
</evidence>
<protein>
    <submittedName>
        <fullName evidence="1">Uncharacterized protein</fullName>
    </submittedName>
</protein>
<dbReference type="EMBL" id="CAXKWB010105076">
    <property type="protein sequence ID" value="CAL4227916.1"/>
    <property type="molecule type" value="Genomic_DNA"/>
</dbReference>
<evidence type="ECO:0000313" key="1">
    <source>
        <dbReference type="EMBL" id="CAL4227916.1"/>
    </source>
</evidence>
<name>A0AAV2SQP0_MEGNR</name>
<reference evidence="1 2" key="1">
    <citation type="submission" date="2024-05" db="EMBL/GenBank/DDBJ databases">
        <authorList>
            <person name="Wallberg A."/>
        </authorList>
    </citation>
    <scope>NUCLEOTIDE SEQUENCE [LARGE SCALE GENOMIC DNA]</scope>
</reference>